<protein>
    <submittedName>
        <fullName evidence="2">DUF6080 domain-containing protein</fullName>
    </submittedName>
</protein>
<dbReference type="InterPro" id="IPR045726">
    <property type="entry name" value="DUF6080"/>
</dbReference>
<feature type="transmembrane region" description="Helical" evidence="1">
    <location>
        <begin position="130"/>
        <end position="151"/>
    </location>
</feature>
<organism evidence="2 3">
    <name type="scientific">Chryseobacterium kwangjuense</name>
    <dbReference type="NCBI Taxonomy" id="267125"/>
    <lineage>
        <taxon>Bacteria</taxon>
        <taxon>Pseudomonadati</taxon>
        <taxon>Bacteroidota</taxon>
        <taxon>Flavobacteriia</taxon>
        <taxon>Flavobacteriales</taxon>
        <taxon>Weeksellaceae</taxon>
        <taxon>Chryseobacterium group</taxon>
        <taxon>Chryseobacterium</taxon>
    </lineage>
</organism>
<evidence type="ECO:0000256" key="1">
    <source>
        <dbReference type="SAM" id="Phobius"/>
    </source>
</evidence>
<sequence length="425" mass="49890">MSFIKTKLIAIFKQIFPNSYTELYVFLFFLICYGVLGSYIALHYRIIFDNRIPWDAYFSFDNKAIIMTGGSFERHPLAYYFFNWVREFSLWVSGGKMDFIFRLTLAWLSNTAISLCMVQIFKYLRNIIRLPLQISLLIILFFGLFSTSIILSFTPENFTYTLLLLSIYNYYAAVKLKKEEKIPGSALSLAGITIGGLTITNLVKVFIPVLFEEDLFRSWKKFGNAAFRVALTVTSFVFLYLLRIDFKYENIFSKTNQQYEKFSNVESIPDWDMMLSYFFGGSILFPSFITSDKHNMKGFNFKGLLMEPYSSVFCYGFVIILLILILWSYFKNFKNKLVQILAVSFVVDIVIHCIMRFGLHTSYIYGGHFVFVYPLLLGWLFYTYRSSSRALSFLTVIMGILFVFLLTNNLFRMSDFFQFLEKYYQ</sequence>
<dbReference type="Pfam" id="PF19558">
    <property type="entry name" value="DUF6080"/>
    <property type="match status" value="2"/>
</dbReference>
<evidence type="ECO:0000313" key="3">
    <source>
        <dbReference type="Proteomes" id="UP001634154"/>
    </source>
</evidence>
<feature type="transmembrane region" description="Helical" evidence="1">
    <location>
        <begin position="99"/>
        <end position="118"/>
    </location>
</feature>
<gene>
    <name evidence="2" type="ORF">ACKW6Q_14090</name>
</gene>
<feature type="transmembrane region" description="Helical" evidence="1">
    <location>
        <begin position="222"/>
        <end position="242"/>
    </location>
</feature>
<feature type="transmembrane region" description="Helical" evidence="1">
    <location>
        <begin position="337"/>
        <end position="357"/>
    </location>
</feature>
<feature type="transmembrane region" description="Helical" evidence="1">
    <location>
        <begin position="271"/>
        <end position="289"/>
    </location>
</feature>
<dbReference type="Proteomes" id="UP001634154">
    <property type="component" value="Unassembled WGS sequence"/>
</dbReference>
<feature type="transmembrane region" description="Helical" evidence="1">
    <location>
        <begin position="157"/>
        <end position="174"/>
    </location>
</feature>
<feature type="transmembrane region" description="Helical" evidence="1">
    <location>
        <begin position="391"/>
        <end position="411"/>
    </location>
</feature>
<reference evidence="2 3" key="1">
    <citation type="submission" date="2024-12" db="EMBL/GenBank/DDBJ databases">
        <title>Draft genome sequence of Chryseobacterium kwangjuense AG447.</title>
        <authorList>
            <person name="Cheptsov V.S."/>
            <person name="Belov A."/>
            <person name="Zavarzina A.G."/>
        </authorList>
    </citation>
    <scope>NUCLEOTIDE SEQUENCE [LARGE SCALE GENOMIC DNA]</scope>
    <source>
        <strain evidence="2 3">AG447</strain>
    </source>
</reference>
<comment type="caution">
    <text evidence="2">The sequence shown here is derived from an EMBL/GenBank/DDBJ whole genome shotgun (WGS) entry which is preliminary data.</text>
</comment>
<keyword evidence="1" id="KW-0812">Transmembrane</keyword>
<keyword evidence="1" id="KW-1133">Transmembrane helix</keyword>
<feature type="transmembrane region" description="Helical" evidence="1">
    <location>
        <begin position="363"/>
        <end position="384"/>
    </location>
</feature>
<keyword evidence="1" id="KW-0472">Membrane</keyword>
<name>A0ABW9K4P3_9FLAO</name>
<evidence type="ECO:0000313" key="2">
    <source>
        <dbReference type="EMBL" id="MFN1218097.1"/>
    </source>
</evidence>
<feature type="transmembrane region" description="Helical" evidence="1">
    <location>
        <begin position="186"/>
        <end position="210"/>
    </location>
</feature>
<feature type="transmembrane region" description="Helical" evidence="1">
    <location>
        <begin position="309"/>
        <end position="330"/>
    </location>
</feature>
<dbReference type="EMBL" id="JBJXVJ010000003">
    <property type="protein sequence ID" value="MFN1218097.1"/>
    <property type="molecule type" value="Genomic_DNA"/>
</dbReference>
<feature type="transmembrane region" description="Helical" evidence="1">
    <location>
        <begin position="21"/>
        <end position="42"/>
    </location>
</feature>
<accession>A0ABW9K4P3</accession>
<dbReference type="RefSeq" id="WP_409357153.1">
    <property type="nucleotide sequence ID" value="NZ_JBJXVJ010000003.1"/>
</dbReference>
<keyword evidence="3" id="KW-1185">Reference proteome</keyword>
<proteinExistence type="predicted"/>